<evidence type="ECO:0008006" key="3">
    <source>
        <dbReference type="Google" id="ProtNLM"/>
    </source>
</evidence>
<dbReference type="AlphaFoldDB" id="E8X5K6"/>
<dbReference type="GO" id="GO:0003677">
    <property type="term" value="F:DNA binding"/>
    <property type="evidence" value="ECO:0007669"/>
    <property type="project" value="InterPro"/>
</dbReference>
<dbReference type="Gene3D" id="1.10.260.40">
    <property type="entry name" value="lambda repressor-like DNA-binding domains"/>
    <property type="match status" value="1"/>
</dbReference>
<sequence>MEAIGIKLRAARVQWQLTLREVEERSSRLATQWGNPAYRISASWLDRVERENRGLSATKLIVLASVYGLTAEQMLGLCPDSTVLPMQTEKVSSPNATLLLEEGALEQRAKLWLPDKLVTDAPPASTTLLPTEDGTIPTHYRRGIIGQLDRTLEPMIRAGSIVLIDTQKRAIAGRKEWNHEFDRPIYFLLTRTGYVSGFCELDKESEWLTLIPHALSFETNKRWRYRKEIEVVGTVAGVFSRRFA</sequence>
<dbReference type="eggNOG" id="COG1396">
    <property type="taxonomic scope" value="Bacteria"/>
</dbReference>
<dbReference type="HOGENOM" id="CLU_1136792_0_0_0"/>
<dbReference type="Proteomes" id="UP000000343">
    <property type="component" value="Chromosome"/>
</dbReference>
<dbReference type="InterPro" id="IPR010982">
    <property type="entry name" value="Lambda_DNA-bd_dom_sf"/>
</dbReference>
<evidence type="ECO:0000313" key="2">
    <source>
        <dbReference type="Proteomes" id="UP000000343"/>
    </source>
</evidence>
<gene>
    <name evidence="1" type="ordered locus">AciX9_3630</name>
</gene>
<dbReference type="EMBL" id="CP002480">
    <property type="protein sequence ID" value="ADW70633.1"/>
    <property type="molecule type" value="Genomic_DNA"/>
</dbReference>
<dbReference type="PaxDb" id="1198114-AciX9_3630"/>
<dbReference type="RefSeq" id="WP_013581944.1">
    <property type="nucleotide sequence ID" value="NC_015064.1"/>
</dbReference>
<keyword evidence="2" id="KW-1185">Reference proteome</keyword>
<dbReference type="OrthoDB" id="128599at2"/>
<reference evidence="2" key="1">
    <citation type="submission" date="2011-01" db="EMBL/GenBank/DDBJ databases">
        <title>Complete sequence of chromosome of Acidobacterium sp. MP5ACTX9.</title>
        <authorList>
            <consortium name="US DOE Joint Genome Institute"/>
            <person name="Lucas S."/>
            <person name="Copeland A."/>
            <person name="Lapidus A."/>
            <person name="Cheng J.-F."/>
            <person name="Goodwin L."/>
            <person name="Pitluck S."/>
            <person name="Teshima H."/>
            <person name="Detter J.C."/>
            <person name="Han C."/>
            <person name="Tapia R."/>
            <person name="Land M."/>
            <person name="Hauser L."/>
            <person name="Kyrpides N."/>
            <person name="Ivanova N."/>
            <person name="Ovchinnikova G."/>
            <person name="Pagani I."/>
            <person name="Rawat S.R."/>
            <person name="Mannisto M."/>
            <person name="Haggblom M.M."/>
            <person name="Woyke T."/>
        </authorList>
    </citation>
    <scope>NUCLEOTIDE SEQUENCE [LARGE SCALE GENOMIC DNA]</scope>
    <source>
        <strain evidence="2">MP5ACTX9</strain>
    </source>
</reference>
<dbReference type="KEGG" id="acm:AciX9_3630"/>
<accession>E8X5K6</accession>
<protein>
    <recommendedName>
        <fullName evidence="3">Helix-turn-helix domain protein</fullName>
    </recommendedName>
</protein>
<organism evidence="2">
    <name type="scientific">Granulicella tundricola (strain ATCC BAA-1859 / DSM 23138 / MP5ACTX9)</name>
    <dbReference type="NCBI Taxonomy" id="1198114"/>
    <lineage>
        <taxon>Bacteria</taxon>
        <taxon>Pseudomonadati</taxon>
        <taxon>Acidobacteriota</taxon>
        <taxon>Terriglobia</taxon>
        <taxon>Terriglobales</taxon>
        <taxon>Acidobacteriaceae</taxon>
        <taxon>Granulicella</taxon>
    </lineage>
</organism>
<name>E8X5K6_GRATM</name>
<proteinExistence type="predicted"/>
<dbReference type="SUPFAM" id="SSF47413">
    <property type="entry name" value="lambda repressor-like DNA-binding domains"/>
    <property type="match status" value="1"/>
</dbReference>
<evidence type="ECO:0000313" key="1">
    <source>
        <dbReference type="EMBL" id="ADW70633.1"/>
    </source>
</evidence>